<comment type="caution">
    <text evidence="2">The sequence shown here is derived from an EMBL/GenBank/DDBJ whole genome shotgun (WGS) entry which is preliminary data.</text>
</comment>
<name>A0A1C7M5X1_GRIFR</name>
<evidence type="ECO:0000313" key="2">
    <source>
        <dbReference type="EMBL" id="OBZ71796.1"/>
    </source>
</evidence>
<evidence type="ECO:0000256" key="1">
    <source>
        <dbReference type="SAM" id="MobiDB-lite"/>
    </source>
</evidence>
<organism evidence="2 3">
    <name type="scientific">Grifola frondosa</name>
    <name type="common">Maitake</name>
    <name type="synonym">Polyporus frondosus</name>
    <dbReference type="NCBI Taxonomy" id="5627"/>
    <lineage>
        <taxon>Eukaryota</taxon>
        <taxon>Fungi</taxon>
        <taxon>Dikarya</taxon>
        <taxon>Basidiomycota</taxon>
        <taxon>Agaricomycotina</taxon>
        <taxon>Agaricomycetes</taxon>
        <taxon>Polyporales</taxon>
        <taxon>Grifolaceae</taxon>
        <taxon>Grifola</taxon>
    </lineage>
</organism>
<sequence>MPRLFPSIGRSSREHGRDAYAQYEGYDAAPEYYDYGYDDRGRESRQPSAWRRVLSRKPASGKRPHRREDQDLYLGRTHQATVVEYPDEHPSMRHAPSDDTESFHEIISRNDDPVPLVQRESSLTRLQQAFADHGTYPAASAATSAAHGTPLYDPLMRPMATVHETRHEPVLVNNVPREGIRPNIMQSAPYHHERRNRDREEIPRDQSQDEEYPVIVVVEHGKNGKKDKYYIIPGGAPVIFEDEDGNELTRVGDFSGNYRPRRPRPVIVQDQYGREICRAGFSDDKISIGSRSDDYCPTEDREYLSNRGNPHASSRVYAPMVTMMKTEAIGMIGFLMSMKEISDHHFSSHASRDREEHRRHRDTPNVVYIDPYNQRSTGACNVGVVPMIHWADLVLATTDTPSVLQDHMIAIMSLQMPSAGIIIGAIEQGKAFG</sequence>
<keyword evidence="3" id="KW-1185">Reference proteome</keyword>
<dbReference type="AlphaFoldDB" id="A0A1C7M5X1"/>
<feature type="compositionally biased region" description="Basic residues" evidence="1">
    <location>
        <begin position="53"/>
        <end position="65"/>
    </location>
</feature>
<feature type="region of interest" description="Disordered" evidence="1">
    <location>
        <begin position="34"/>
        <end position="77"/>
    </location>
</feature>
<accession>A0A1C7M5X1</accession>
<gene>
    <name evidence="2" type="ORF">A0H81_08293</name>
</gene>
<evidence type="ECO:0000313" key="3">
    <source>
        <dbReference type="Proteomes" id="UP000092993"/>
    </source>
</evidence>
<reference evidence="2 3" key="1">
    <citation type="submission" date="2016-03" db="EMBL/GenBank/DDBJ databases">
        <title>Whole genome sequencing of Grifola frondosa 9006-11.</title>
        <authorList>
            <person name="Min B."/>
            <person name="Park H."/>
            <person name="Kim J.-G."/>
            <person name="Cho H."/>
            <person name="Oh Y.-L."/>
            <person name="Kong W.-S."/>
            <person name="Choi I.-G."/>
        </authorList>
    </citation>
    <scope>NUCLEOTIDE SEQUENCE [LARGE SCALE GENOMIC DNA]</scope>
    <source>
        <strain evidence="2 3">9006-11</strain>
    </source>
</reference>
<protein>
    <submittedName>
        <fullName evidence="2">Uncharacterized protein</fullName>
    </submittedName>
</protein>
<proteinExistence type="predicted"/>
<dbReference type="EMBL" id="LUGG01000010">
    <property type="protein sequence ID" value="OBZ71796.1"/>
    <property type="molecule type" value="Genomic_DNA"/>
</dbReference>
<dbReference type="Proteomes" id="UP000092993">
    <property type="component" value="Unassembled WGS sequence"/>
</dbReference>
<dbReference type="OrthoDB" id="3240950at2759"/>